<dbReference type="RefSeq" id="XP_024386132.1">
    <property type="nucleotide sequence ID" value="XM_024530364.2"/>
</dbReference>
<evidence type="ECO:0000256" key="1">
    <source>
        <dbReference type="ARBA" id="ARBA00008668"/>
    </source>
</evidence>
<dbReference type="InterPro" id="IPR001087">
    <property type="entry name" value="GDSL"/>
</dbReference>
<comment type="similarity">
    <text evidence="1">Belongs to the 'GDSL' lipolytic enzyme family.</text>
</comment>
<reference evidence="3" key="3">
    <citation type="submission" date="2020-12" db="UniProtKB">
        <authorList>
            <consortium name="EnsemblPlants"/>
        </authorList>
    </citation>
    <scope>IDENTIFICATION</scope>
</reference>
<evidence type="ECO:0000313" key="4">
    <source>
        <dbReference type="Proteomes" id="UP000006727"/>
    </source>
</evidence>
<organism evidence="3 4">
    <name type="scientific">Physcomitrium patens</name>
    <name type="common">Spreading-leaved earth moss</name>
    <name type="synonym">Physcomitrella patens</name>
    <dbReference type="NCBI Taxonomy" id="3218"/>
    <lineage>
        <taxon>Eukaryota</taxon>
        <taxon>Viridiplantae</taxon>
        <taxon>Streptophyta</taxon>
        <taxon>Embryophyta</taxon>
        <taxon>Bryophyta</taxon>
        <taxon>Bryophytina</taxon>
        <taxon>Bryopsida</taxon>
        <taxon>Funariidae</taxon>
        <taxon>Funariales</taxon>
        <taxon>Funariaceae</taxon>
        <taxon>Physcomitrium</taxon>
    </lineage>
</organism>
<name>A0A7I3ZXM9_PHYPA</name>
<dbReference type="Pfam" id="PF00657">
    <property type="entry name" value="Lipase_GDSL"/>
    <property type="match status" value="1"/>
</dbReference>
<feature type="chain" id="PRO_5029680576" evidence="2">
    <location>
        <begin position="27"/>
        <end position="395"/>
    </location>
</feature>
<evidence type="ECO:0000256" key="2">
    <source>
        <dbReference type="SAM" id="SignalP"/>
    </source>
</evidence>
<accession>A0A7I3ZXM9</accession>
<reference evidence="3 4" key="2">
    <citation type="journal article" date="2018" name="Plant J.">
        <title>The Physcomitrella patens chromosome-scale assembly reveals moss genome structure and evolution.</title>
        <authorList>
            <person name="Lang D."/>
            <person name="Ullrich K.K."/>
            <person name="Murat F."/>
            <person name="Fuchs J."/>
            <person name="Jenkins J."/>
            <person name="Haas F.B."/>
            <person name="Piednoel M."/>
            <person name="Gundlach H."/>
            <person name="Van Bel M."/>
            <person name="Meyberg R."/>
            <person name="Vives C."/>
            <person name="Morata J."/>
            <person name="Symeonidi A."/>
            <person name="Hiss M."/>
            <person name="Muchero W."/>
            <person name="Kamisugi Y."/>
            <person name="Saleh O."/>
            <person name="Blanc G."/>
            <person name="Decker E.L."/>
            <person name="van Gessel N."/>
            <person name="Grimwood J."/>
            <person name="Hayes R.D."/>
            <person name="Graham S.W."/>
            <person name="Gunter L.E."/>
            <person name="McDaniel S.F."/>
            <person name="Hoernstein S.N.W."/>
            <person name="Larsson A."/>
            <person name="Li F.W."/>
            <person name="Perroud P.F."/>
            <person name="Phillips J."/>
            <person name="Ranjan P."/>
            <person name="Rokshar D.S."/>
            <person name="Rothfels C.J."/>
            <person name="Schneider L."/>
            <person name="Shu S."/>
            <person name="Stevenson D.W."/>
            <person name="Thummler F."/>
            <person name="Tillich M."/>
            <person name="Villarreal Aguilar J.C."/>
            <person name="Widiez T."/>
            <person name="Wong G.K."/>
            <person name="Wymore A."/>
            <person name="Zhang Y."/>
            <person name="Zimmer A.D."/>
            <person name="Quatrano R.S."/>
            <person name="Mayer K.F.X."/>
            <person name="Goodstein D."/>
            <person name="Casacuberta J.M."/>
            <person name="Vandepoele K."/>
            <person name="Reski R."/>
            <person name="Cuming A.C."/>
            <person name="Tuskan G.A."/>
            <person name="Maumus F."/>
            <person name="Salse J."/>
            <person name="Schmutz J."/>
            <person name="Rensing S.A."/>
        </authorList>
    </citation>
    <scope>NUCLEOTIDE SEQUENCE [LARGE SCALE GENOMIC DNA]</scope>
    <source>
        <strain evidence="3 4">cv. Gransden 2004</strain>
    </source>
</reference>
<dbReference type="AlphaFoldDB" id="A0A7I3ZXM9"/>
<feature type="signal peptide" evidence="2">
    <location>
        <begin position="1"/>
        <end position="26"/>
    </location>
</feature>
<dbReference type="InterPro" id="IPR036514">
    <property type="entry name" value="SGNH_hydro_sf"/>
</dbReference>
<keyword evidence="2" id="KW-0732">Signal</keyword>
<dbReference type="SUPFAM" id="SSF52266">
    <property type="entry name" value="SGNH hydrolase"/>
    <property type="match status" value="1"/>
</dbReference>
<dbReference type="KEGG" id="ppp:112287418"/>
<keyword evidence="4" id="KW-1185">Reference proteome</keyword>
<proteinExistence type="inferred from homology"/>
<dbReference type="GeneID" id="112287418"/>
<protein>
    <submittedName>
        <fullName evidence="3">Uncharacterized protein</fullName>
    </submittedName>
</protein>
<dbReference type="EMBL" id="ABEU02000010">
    <property type="status" value="NOT_ANNOTATED_CDS"/>
    <property type="molecule type" value="Genomic_DNA"/>
</dbReference>
<dbReference type="PANTHER" id="PTHR22835">
    <property type="entry name" value="ZINC FINGER FYVE DOMAIN CONTAINING PROTEIN"/>
    <property type="match status" value="1"/>
</dbReference>
<dbReference type="EnsemblPlants" id="Pp3c10_11150V3.2">
    <property type="protein sequence ID" value="Pp3c10_11150V3.2"/>
    <property type="gene ID" value="Pp3c10_11150"/>
</dbReference>
<gene>
    <name evidence="3" type="primary">LOC112287418</name>
</gene>
<dbReference type="Gene3D" id="3.40.50.1110">
    <property type="entry name" value="SGNH hydrolase"/>
    <property type="match status" value="1"/>
</dbReference>
<dbReference type="GO" id="GO:0016788">
    <property type="term" value="F:hydrolase activity, acting on ester bonds"/>
    <property type="evidence" value="ECO:0007669"/>
    <property type="project" value="InterPro"/>
</dbReference>
<reference evidence="3 4" key="1">
    <citation type="journal article" date="2008" name="Science">
        <title>The Physcomitrella genome reveals evolutionary insights into the conquest of land by plants.</title>
        <authorList>
            <person name="Rensing S."/>
            <person name="Lang D."/>
            <person name="Zimmer A."/>
            <person name="Terry A."/>
            <person name="Salamov A."/>
            <person name="Shapiro H."/>
            <person name="Nishiyama T."/>
            <person name="Perroud P.-F."/>
            <person name="Lindquist E."/>
            <person name="Kamisugi Y."/>
            <person name="Tanahashi T."/>
            <person name="Sakakibara K."/>
            <person name="Fujita T."/>
            <person name="Oishi K."/>
            <person name="Shin-I T."/>
            <person name="Kuroki Y."/>
            <person name="Toyoda A."/>
            <person name="Suzuki Y."/>
            <person name="Hashimoto A."/>
            <person name="Yamaguchi K."/>
            <person name="Sugano A."/>
            <person name="Kohara Y."/>
            <person name="Fujiyama A."/>
            <person name="Anterola A."/>
            <person name="Aoki S."/>
            <person name="Ashton N."/>
            <person name="Barbazuk W.B."/>
            <person name="Barker E."/>
            <person name="Bennetzen J."/>
            <person name="Bezanilla M."/>
            <person name="Blankenship R."/>
            <person name="Cho S.H."/>
            <person name="Dutcher S."/>
            <person name="Estelle M."/>
            <person name="Fawcett J.A."/>
            <person name="Gundlach H."/>
            <person name="Hanada K."/>
            <person name="Heyl A."/>
            <person name="Hicks K.A."/>
            <person name="Hugh J."/>
            <person name="Lohr M."/>
            <person name="Mayer K."/>
            <person name="Melkozernov A."/>
            <person name="Murata T."/>
            <person name="Nelson D."/>
            <person name="Pils B."/>
            <person name="Prigge M."/>
            <person name="Reiss B."/>
            <person name="Renner T."/>
            <person name="Rombauts S."/>
            <person name="Rushton P."/>
            <person name="Sanderfoot A."/>
            <person name="Schween G."/>
            <person name="Shiu S.-H."/>
            <person name="Stueber K."/>
            <person name="Theodoulou F.L."/>
            <person name="Tu H."/>
            <person name="Van de Peer Y."/>
            <person name="Verrier P.J."/>
            <person name="Waters E."/>
            <person name="Wood A."/>
            <person name="Yang L."/>
            <person name="Cove D."/>
            <person name="Cuming A."/>
            <person name="Hasebe M."/>
            <person name="Lucas S."/>
            <person name="Mishler D.B."/>
            <person name="Reski R."/>
            <person name="Grigoriev I."/>
            <person name="Quatrano R.S."/>
            <person name="Boore J.L."/>
        </authorList>
    </citation>
    <scope>NUCLEOTIDE SEQUENCE [LARGE SCALE GENOMIC DNA]</scope>
    <source>
        <strain evidence="3 4">cv. Gransden 2004</strain>
    </source>
</reference>
<dbReference type="Gramene" id="Pp3c10_11150V3.2">
    <property type="protein sequence ID" value="Pp3c10_11150V3.2"/>
    <property type="gene ID" value="Pp3c10_11150"/>
</dbReference>
<dbReference type="PANTHER" id="PTHR22835:SF659">
    <property type="entry name" value="GDSL LIPASE_ACYLHYDROLASE, PUTATIVE (AFU_ORTHOLOGUE AFUA_2G00510)-RELATED"/>
    <property type="match status" value="1"/>
</dbReference>
<evidence type="ECO:0000313" key="3">
    <source>
        <dbReference type="EnsemblPlants" id="Pp3c10_11150V3.2"/>
    </source>
</evidence>
<sequence length="395" mass="42626">MVKMALAMVELALLLSLMLVMPIASAAGNGFKCPKAFWTFGDSLSDTGNSQTTFPSASRLYPPYSTSFTFRDKPGFNRFSDGRLIVDFISLAFGHPYYGTYAHALNGANYVRGANFAYAGATANATTFVTPIHLNLQVDNFLNFKSKALDTGFYFPDPKGPYQPVWNAFSDGAYYIPEIGGIDLIVATSVLNLPSPVVIASFVPAAVAAVKTAITTLHDSGARLFFIGNTPPQGCNPAQLTQFFNRTKDALLCVDDINAINRAYGAALQQALEDLRTSLGGDGTQIFLMDNYNASIEIFTNPATYGFTNTQQACCGSGGPYNYNSAFTCGNIGSCCQGQSACATPGSYVSWDGIHYTEAFYRQIAKFFLNGQFVTPALNLAAECGLKFDDFYKKS</sequence>
<dbReference type="Proteomes" id="UP000006727">
    <property type="component" value="Chromosome 10"/>
</dbReference>